<evidence type="ECO:0008006" key="5">
    <source>
        <dbReference type="Google" id="ProtNLM"/>
    </source>
</evidence>
<dbReference type="FunFam" id="3.40.50.2000:FF:000064">
    <property type="entry name" value="Glycosyltransferase"/>
    <property type="match status" value="1"/>
</dbReference>
<proteinExistence type="inferred from homology"/>
<dbReference type="SUPFAM" id="SSF53756">
    <property type="entry name" value="UDP-Glycosyltransferase/glycogen phosphorylase"/>
    <property type="match status" value="1"/>
</dbReference>
<dbReference type="Pfam" id="PF00201">
    <property type="entry name" value="UDPGT"/>
    <property type="match status" value="1"/>
</dbReference>
<protein>
    <recommendedName>
        <fullName evidence="5">Glycosyltransferase</fullName>
    </recommendedName>
</protein>
<keyword evidence="4" id="KW-1185">Reference proteome</keyword>
<dbReference type="OrthoDB" id="5835829at2759"/>
<dbReference type="InterPro" id="IPR002213">
    <property type="entry name" value="UDP_glucos_trans"/>
</dbReference>
<gene>
    <name evidence="3" type="ORF">C5167_022790</name>
</gene>
<dbReference type="Gene3D" id="3.40.50.2000">
    <property type="entry name" value="Glycogen Phosphorylase B"/>
    <property type="match status" value="2"/>
</dbReference>
<dbReference type="AlphaFoldDB" id="A0A4Y7JMN4"/>
<accession>A0A4Y7JMN4</accession>
<dbReference type="PANTHER" id="PTHR48047">
    <property type="entry name" value="GLYCOSYLTRANSFERASE"/>
    <property type="match status" value="1"/>
</dbReference>
<comment type="similarity">
    <text evidence="1">Belongs to the UDP-glycosyltransferase family.</text>
</comment>
<dbReference type="GO" id="GO:0035251">
    <property type="term" value="F:UDP-glucosyltransferase activity"/>
    <property type="evidence" value="ECO:0007669"/>
    <property type="project" value="TreeGrafter"/>
</dbReference>
<evidence type="ECO:0000256" key="1">
    <source>
        <dbReference type="ARBA" id="ARBA00009995"/>
    </source>
</evidence>
<evidence type="ECO:0000313" key="4">
    <source>
        <dbReference type="Proteomes" id="UP000316621"/>
    </source>
</evidence>
<dbReference type="PANTHER" id="PTHR48047:SF8">
    <property type="entry name" value="FLAVONOL 3-O-GLUCOSYLTRANSFERASE UGT89B1"/>
    <property type="match status" value="1"/>
</dbReference>
<dbReference type="Gramene" id="RZC61038">
    <property type="protein sequence ID" value="RZC61038"/>
    <property type="gene ID" value="C5167_022790"/>
</dbReference>
<keyword evidence="2" id="KW-0808">Transferase</keyword>
<dbReference type="CDD" id="cd03784">
    <property type="entry name" value="GT1_Gtf-like"/>
    <property type="match status" value="1"/>
</dbReference>
<name>A0A4Y7JMN4_PAPSO</name>
<evidence type="ECO:0000256" key="2">
    <source>
        <dbReference type="ARBA" id="ARBA00022679"/>
    </source>
</evidence>
<sequence>MSSSSSSSSAHILIFPYPAQGHMIPILDFAHQLSLHNLTITVLVTPKNLPILEPLLSKNPSIKPLELPFPGNLKIPKGIENAKDLSPALIPDMMITMSKLYDPLLKWFKPQTSPPVAIISDFFLGWTQNLACELNIPRIVFSTTCAMALSIIDLLQTGVLHSTNDDPISIHQIPNSPTFPRWHIPSLRDSFSDRNEDSVTNRKNLLANVRSWGVVFNSFTELETVYLDFMKKRTDGLGYKRVWAVGPLFPNVDPTAKDKDRGGPSSVSPGKILSWLDKCPKNSVVFVCFGSQAALPNKQMEALAAGLECSKVRFLWCVKEPTEGLAKGAYSALPAGFEERTAGRGMVIRGGWVPQLLILRHPSVGSFMTHCGWNSTLEGLTSGVVLLAWPMMAEQFLNANLIVDQLKVAIRVCEGNELVPDSVKLGELVAESFSERWRVRAQKLYKAANAAAQQGGTSFKDLQSLVKDLRGLNK</sequence>
<evidence type="ECO:0000313" key="3">
    <source>
        <dbReference type="EMBL" id="RZC61038.1"/>
    </source>
</evidence>
<reference evidence="3 4" key="1">
    <citation type="journal article" date="2018" name="Science">
        <title>The opium poppy genome and morphinan production.</title>
        <authorList>
            <person name="Guo L."/>
            <person name="Winzer T."/>
            <person name="Yang X."/>
            <person name="Li Y."/>
            <person name="Ning Z."/>
            <person name="He Z."/>
            <person name="Teodor R."/>
            <person name="Lu Y."/>
            <person name="Bowser T.A."/>
            <person name="Graham I.A."/>
            <person name="Ye K."/>
        </authorList>
    </citation>
    <scope>NUCLEOTIDE SEQUENCE [LARGE SCALE GENOMIC DNA]</scope>
    <source>
        <strain evidence="4">cv. HN1</strain>
        <tissue evidence="3">Leaves</tissue>
    </source>
</reference>
<organism evidence="3 4">
    <name type="scientific">Papaver somniferum</name>
    <name type="common">Opium poppy</name>
    <dbReference type="NCBI Taxonomy" id="3469"/>
    <lineage>
        <taxon>Eukaryota</taxon>
        <taxon>Viridiplantae</taxon>
        <taxon>Streptophyta</taxon>
        <taxon>Embryophyta</taxon>
        <taxon>Tracheophyta</taxon>
        <taxon>Spermatophyta</taxon>
        <taxon>Magnoliopsida</taxon>
        <taxon>Ranunculales</taxon>
        <taxon>Papaveraceae</taxon>
        <taxon>Papaveroideae</taxon>
        <taxon>Papaver</taxon>
    </lineage>
</organism>
<dbReference type="EMBL" id="CM010719">
    <property type="protein sequence ID" value="RZC61038.1"/>
    <property type="molecule type" value="Genomic_DNA"/>
</dbReference>
<dbReference type="OMA" id="MICEGAT"/>
<dbReference type="Proteomes" id="UP000316621">
    <property type="component" value="Chromosome 5"/>
</dbReference>